<evidence type="ECO:0000313" key="2">
    <source>
        <dbReference type="EMBL" id="MBR7836183.1"/>
    </source>
</evidence>
<feature type="compositionally biased region" description="Gly residues" evidence="1">
    <location>
        <begin position="8"/>
        <end position="17"/>
    </location>
</feature>
<dbReference type="RefSeq" id="WP_212530666.1">
    <property type="nucleotide sequence ID" value="NZ_JAGSOG010000129.1"/>
</dbReference>
<gene>
    <name evidence="2" type="ORF">KDL01_23095</name>
</gene>
<name>A0A941ES56_9ACTN</name>
<keyword evidence="3" id="KW-1185">Reference proteome</keyword>
<dbReference type="EMBL" id="JAGSOG010000129">
    <property type="protein sequence ID" value="MBR7836183.1"/>
    <property type="molecule type" value="Genomic_DNA"/>
</dbReference>
<feature type="region of interest" description="Disordered" evidence="1">
    <location>
        <begin position="1"/>
        <end position="22"/>
    </location>
</feature>
<evidence type="ECO:0000313" key="3">
    <source>
        <dbReference type="Proteomes" id="UP000675781"/>
    </source>
</evidence>
<proteinExistence type="predicted"/>
<accession>A0A941ES56</accession>
<organism evidence="2 3">
    <name type="scientific">Actinospica durhamensis</name>
    <dbReference type="NCBI Taxonomy" id="1508375"/>
    <lineage>
        <taxon>Bacteria</taxon>
        <taxon>Bacillati</taxon>
        <taxon>Actinomycetota</taxon>
        <taxon>Actinomycetes</taxon>
        <taxon>Catenulisporales</taxon>
        <taxon>Actinospicaceae</taxon>
        <taxon>Actinospica</taxon>
    </lineage>
</organism>
<dbReference type="AlphaFoldDB" id="A0A941ES56"/>
<dbReference type="Proteomes" id="UP000675781">
    <property type="component" value="Unassembled WGS sequence"/>
</dbReference>
<reference evidence="2" key="1">
    <citation type="submission" date="2021-04" db="EMBL/GenBank/DDBJ databases">
        <title>Genome based classification of Actinospica acidithermotolerans sp. nov., an actinobacterium isolated from an Indonesian hot spring.</title>
        <authorList>
            <person name="Kusuma A.B."/>
            <person name="Putra K.E."/>
            <person name="Nafisah S."/>
            <person name="Loh J."/>
            <person name="Nouioui I."/>
            <person name="Goodfellow M."/>
        </authorList>
    </citation>
    <scope>NUCLEOTIDE SEQUENCE</scope>
    <source>
        <strain evidence="2">CSCA 57</strain>
    </source>
</reference>
<evidence type="ECO:0000256" key="1">
    <source>
        <dbReference type="SAM" id="MobiDB-lite"/>
    </source>
</evidence>
<sequence>MNDELGPGAVGDLGGPRGLEPGEKVPNQLRILAMQENLGHLHSVHRPATRLGRLAFKQARIYLYDKGFVFANGRGGTNLFRWEQAAVTSRGGNWLVTRADGPKFQVTKHWTDHQALGAAIEQGVARASGQAGA</sequence>
<comment type="caution">
    <text evidence="2">The sequence shown here is derived from an EMBL/GenBank/DDBJ whole genome shotgun (WGS) entry which is preliminary data.</text>
</comment>
<protein>
    <submittedName>
        <fullName evidence="2">Uncharacterized protein</fullName>
    </submittedName>
</protein>